<keyword evidence="3" id="KW-0687">Ribonucleoprotein</keyword>
<evidence type="ECO:0000256" key="4">
    <source>
        <dbReference type="SAM" id="MobiDB-lite"/>
    </source>
</evidence>
<proteinExistence type="inferred from homology"/>
<organism evidence="5 6">
    <name type="scientific">Coniosporium apollinis</name>
    <dbReference type="NCBI Taxonomy" id="61459"/>
    <lineage>
        <taxon>Eukaryota</taxon>
        <taxon>Fungi</taxon>
        <taxon>Dikarya</taxon>
        <taxon>Ascomycota</taxon>
        <taxon>Pezizomycotina</taxon>
        <taxon>Dothideomycetes</taxon>
        <taxon>Dothideomycetes incertae sedis</taxon>
        <taxon>Coniosporium</taxon>
    </lineage>
</organism>
<dbReference type="InterPro" id="IPR036967">
    <property type="entry name" value="Ribosomal_uS11_sf"/>
</dbReference>
<dbReference type="Gene3D" id="3.30.420.80">
    <property type="entry name" value="Ribosomal protein S11"/>
    <property type="match status" value="1"/>
</dbReference>
<reference evidence="5" key="1">
    <citation type="submission" date="2022-10" db="EMBL/GenBank/DDBJ databases">
        <title>Culturing micro-colonial fungi from biological soil crusts in the Mojave desert and describing Neophaeococcomyces mojavensis, and introducing the new genera and species Taxawa tesnikishii.</title>
        <authorList>
            <person name="Kurbessoian T."/>
            <person name="Stajich J.E."/>
        </authorList>
    </citation>
    <scope>NUCLEOTIDE SEQUENCE</scope>
    <source>
        <strain evidence="5">TK_1</strain>
    </source>
</reference>
<dbReference type="HAMAP" id="MF_01310">
    <property type="entry name" value="Ribosomal_uS11"/>
    <property type="match status" value="1"/>
</dbReference>
<dbReference type="Pfam" id="PF00411">
    <property type="entry name" value="Ribosomal_S11"/>
    <property type="match status" value="1"/>
</dbReference>
<feature type="region of interest" description="Disordered" evidence="4">
    <location>
        <begin position="36"/>
        <end position="86"/>
    </location>
</feature>
<evidence type="ECO:0000313" key="6">
    <source>
        <dbReference type="Proteomes" id="UP001172684"/>
    </source>
</evidence>
<dbReference type="PANTHER" id="PTHR11759">
    <property type="entry name" value="40S RIBOSOMAL PROTEIN S14/30S RIBOSOMAL PROTEIN S11"/>
    <property type="match status" value="1"/>
</dbReference>
<feature type="compositionally biased region" description="Low complexity" evidence="4">
    <location>
        <begin position="50"/>
        <end position="68"/>
    </location>
</feature>
<dbReference type="EMBL" id="JAPDRL010000006">
    <property type="protein sequence ID" value="KAJ9668577.1"/>
    <property type="molecule type" value="Genomic_DNA"/>
</dbReference>
<dbReference type="InterPro" id="IPR001971">
    <property type="entry name" value="Ribosomal_uS11"/>
</dbReference>
<evidence type="ECO:0000256" key="3">
    <source>
        <dbReference type="ARBA" id="ARBA00023274"/>
    </source>
</evidence>
<evidence type="ECO:0000256" key="2">
    <source>
        <dbReference type="ARBA" id="ARBA00022980"/>
    </source>
</evidence>
<keyword evidence="6" id="KW-1185">Reference proteome</keyword>
<gene>
    <name evidence="5" type="ORF">H2201_001219</name>
</gene>
<dbReference type="SUPFAM" id="SSF53137">
    <property type="entry name" value="Translational machinery components"/>
    <property type="match status" value="1"/>
</dbReference>
<evidence type="ECO:0000256" key="1">
    <source>
        <dbReference type="ARBA" id="ARBA00006194"/>
    </source>
</evidence>
<evidence type="ECO:0000313" key="5">
    <source>
        <dbReference type="EMBL" id="KAJ9668577.1"/>
    </source>
</evidence>
<keyword evidence="2" id="KW-0689">Ribosomal protein</keyword>
<comment type="similarity">
    <text evidence="1">Belongs to the universal ribosomal protein uS11 family.</text>
</comment>
<dbReference type="Proteomes" id="UP001172684">
    <property type="component" value="Unassembled WGS sequence"/>
</dbReference>
<feature type="compositionally biased region" description="Polar residues" evidence="4">
    <location>
        <begin position="69"/>
        <end position="86"/>
    </location>
</feature>
<protein>
    <submittedName>
        <fullName evidence="5">Uncharacterized protein</fullName>
    </submittedName>
</protein>
<name>A0ABQ9P2I5_9PEZI</name>
<sequence length="239" mass="25968">MSKAAGSRLLSALSPSVCASCRTKLLLIPASTSLLRPFSSTPRRPANPPSTDSSTLLSSLASKFSESSPQPQRNPAPNAYTTTGTRNTMGYDLEQIFGGKDFPSSTELPSVFPAEKPPHHLHIYATKHNTHITLTRPDRNPIISFSAGNIGFRKAGRGSYDAAYQLAAFFMKKIQDQGLLRDISRLEVALRGYGPGREAVTKVLLGSEGRMVRGKVVRVTDQTRLKFGGTRSPKPRRLG</sequence>
<comment type="caution">
    <text evidence="5">The sequence shown here is derived from an EMBL/GenBank/DDBJ whole genome shotgun (WGS) entry which is preliminary data.</text>
</comment>
<accession>A0ABQ9P2I5</accession>